<evidence type="ECO:0000313" key="4">
    <source>
        <dbReference type="Proteomes" id="UP000823824"/>
    </source>
</evidence>
<sequence length="281" mass="31415">MSGRLKLEYLFADRPSKPTVRPADYDMLCVDSHGSEIYGELLWPDGGFAARRPCVLLFHGYPGVARNDDLAFALRRIGCVVAVMHHRGAWGSQGSYLISNCVEDVVSVYRHVQSRAFCRQYRVDPDAVFLAGHSMGGNSVLQAARQLRGVRGLVLLAPYDPTWHLRVGNPMELLSLLRTGYILHSDGTGAILRDIQAHLTDYPFENAFDRVKDQNLCLVLGTRDTITRHEMVLPLWERLKDHETPAVQRMLQLPAAHGLCGCRMAMIQAVSEFLEAVCDQA</sequence>
<dbReference type="Pfam" id="PF12146">
    <property type="entry name" value="Hydrolase_4"/>
    <property type="match status" value="1"/>
</dbReference>
<dbReference type="Gene3D" id="3.40.50.1820">
    <property type="entry name" value="alpha/beta hydrolase"/>
    <property type="match status" value="1"/>
</dbReference>
<dbReference type="AlphaFoldDB" id="A0A9D2LIJ2"/>
<dbReference type="Proteomes" id="UP000823824">
    <property type="component" value="Unassembled WGS sequence"/>
</dbReference>
<name>A0A9D2LIJ2_9FIRM</name>
<comment type="caution">
    <text evidence="3">The sequence shown here is derived from an EMBL/GenBank/DDBJ whole genome shotgun (WGS) entry which is preliminary data.</text>
</comment>
<dbReference type="InterPro" id="IPR050261">
    <property type="entry name" value="FrsA_esterase"/>
</dbReference>
<dbReference type="InterPro" id="IPR029058">
    <property type="entry name" value="AB_hydrolase_fold"/>
</dbReference>
<feature type="domain" description="Serine aminopeptidase S33" evidence="2">
    <location>
        <begin position="52"/>
        <end position="159"/>
    </location>
</feature>
<dbReference type="PANTHER" id="PTHR22946:SF9">
    <property type="entry name" value="POLYKETIDE TRANSFERASE AF380"/>
    <property type="match status" value="1"/>
</dbReference>
<reference evidence="3" key="2">
    <citation type="submission" date="2021-04" db="EMBL/GenBank/DDBJ databases">
        <authorList>
            <person name="Gilroy R."/>
        </authorList>
    </citation>
    <scope>NUCLEOTIDE SEQUENCE</scope>
    <source>
        <strain evidence="3">ChiBcec18-1249</strain>
    </source>
</reference>
<evidence type="ECO:0000259" key="2">
    <source>
        <dbReference type="Pfam" id="PF12146"/>
    </source>
</evidence>
<dbReference type="SUPFAM" id="SSF53474">
    <property type="entry name" value="alpha/beta-Hydrolases"/>
    <property type="match status" value="1"/>
</dbReference>
<dbReference type="PANTHER" id="PTHR22946">
    <property type="entry name" value="DIENELACTONE HYDROLASE DOMAIN-CONTAINING PROTEIN-RELATED"/>
    <property type="match status" value="1"/>
</dbReference>
<gene>
    <name evidence="3" type="ORF">H9787_04140</name>
</gene>
<reference evidence="3" key="1">
    <citation type="journal article" date="2021" name="PeerJ">
        <title>Extensive microbial diversity within the chicken gut microbiome revealed by metagenomics and culture.</title>
        <authorList>
            <person name="Gilroy R."/>
            <person name="Ravi A."/>
            <person name="Getino M."/>
            <person name="Pursley I."/>
            <person name="Horton D.L."/>
            <person name="Alikhan N.F."/>
            <person name="Baker D."/>
            <person name="Gharbi K."/>
            <person name="Hall N."/>
            <person name="Watson M."/>
            <person name="Adriaenssens E.M."/>
            <person name="Foster-Nyarko E."/>
            <person name="Jarju S."/>
            <person name="Secka A."/>
            <person name="Antonio M."/>
            <person name="Oren A."/>
            <person name="Chaudhuri R.R."/>
            <person name="La Ragione R."/>
            <person name="Hildebrand F."/>
            <person name="Pallen M.J."/>
        </authorList>
    </citation>
    <scope>NUCLEOTIDE SEQUENCE</scope>
    <source>
        <strain evidence="3">ChiBcec18-1249</strain>
    </source>
</reference>
<organism evidence="3 4">
    <name type="scientific">Candidatus Oscillibacter excrementigallinarum</name>
    <dbReference type="NCBI Taxonomy" id="2838716"/>
    <lineage>
        <taxon>Bacteria</taxon>
        <taxon>Bacillati</taxon>
        <taxon>Bacillota</taxon>
        <taxon>Clostridia</taxon>
        <taxon>Eubacteriales</taxon>
        <taxon>Oscillospiraceae</taxon>
        <taxon>Oscillibacter</taxon>
    </lineage>
</organism>
<keyword evidence="1 3" id="KW-0378">Hydrolase</keyword>
<protein>
    <submittedName>
        <fullName evidence="3">Alpha/beta hydrolase</fullName>
    </submittedName>
</protein>
<accession>A0A9D2LIJ2</accession>
<dbReference type="GO" id="GO:0052689">
    <property type="term" value="F:carboxylic ester hydrolase activity"/>
    <property type="evidence" value="ECO:0007669"/>
    <property type="project" value="UniProtKB-ARBA"/>
</dbReference>
<evidence type="ECO:0000313" key="3">
    <source>
        <dbReference type="EMBL" id="HJB12880.1"/>
    </source>
</evidence>
<evidence type="ECO:0000256" key="1">
    <source>
        <dbReference type="ARBA" id="ARBA00022801"/>
    </source>
</evidence>
<proteinExistence type="predicted"/>
<dbReference type="InterPro" id="IPR022742">
    <property type="entry name" value="Hydrolase_4"/>
</dbReference>
<dbReference type="EMBL" id="DWZJ01000031">
    <property type="protein sequence ID" value="HJB12880.1"/>
    <property type="molecule type" value="Genomic_DNA"/>
</dbReference>